<dbReference type="Proteomes" id="UP000243217">
    <property type="component" value="Unassembled WGS sequence"/>
</dbReference>
<dbReference type="GO" id="GO:0071949">
    <property type="term" value="F:FAD binding"/>
    <property type="evidence" value="ECO:0007669"/>
    <property type="project" value="InterPro"/>
</dbReference>
<keyword evidence="3" id="KW-0274">FAD</keyword>
<dbReference type="InterPro" id="IPR006094">
    <property type="entry name" value="Oxid_FAD_bind_N"/>
</dbReference>
<evidence type="ECO:0000256" key="2">
    <source>
        <dbReference type="ARBA" id="ARBA00022630"/>
    </source>
</evidence>
<dbReference type="SUPFAM" id="SSF53474">
    <property type="entry name" value="alpha/beta-Hydrolases"/>
    <property type="match status" value="1"/>
</dbReference>
<dbReference type="GO" id="GO:0005739">
    <property type="term" value="C:mitochondrion"/>
    <property type="evidence" value="ECO:0007669"/>
    <property type="project" value="TreeGrafter"/>
</dbReference>
<dbReference type="SUPFAM" id="SSF55103">
    <property type="entry name" value="FAD-linked oxidases, C-terminal domain"/>
    <property type="match status" value="1"/>
</dbReference>
<name>A0A1V9Z641_9STRA</name>
<keyword evidence="4" id="KW-0560">Oxidoreductase</keyword>
<organism evidence="6 7">
    <name type="scientific">Thraustotheca clavata</name>
    <dbReference type="NCBI Taxonomy" id="74557"/>
    <lineage>
        <taxon>Eukaryota</taxon>
        <taxon>Sar</taxon>
        <taxon>Stramenopiles</taxon>
        <taxon>Oomycota</taxon>
        <taxon>Saprolegniomycetes</taxon>
        <taxon>Saprolegniales</taxon>
        <taxon>Achlyaceae</taxon>
        <taxon>Thraustotheca</taxon>
    </lineage>
</organism>
<dbReference type="InterPro" id="IPR016166">
    <property type="entry name" value="FAD-bd_PCMH"/>
</dbReference>
<dbReference type="SUPFAM" id="SSF56176">
    <property type="entry name" value="FAD-binding/transporter-associated domain-like"/>
    <property type="match status" value="1"/>
</dbReference>
<feature type="domain" description="FAD-binding PCMH-type" evidence="5">
    <location>
        <begin position="1"/>
        <end position="119"/>
    </location>
</feature>
<dbReference type="PANTHER" id="PTHR43716:SF1">
    <property type="entry name" value="D-2-HYDROXYGLUTARATE DEHYDROGENASE, MITOCHONDRIAL"/>
    <property type="match status" value="1"/>
</dbReference>
<dbReference type="AlphaFoldDB" id="A0A1V9Z641"/>
<dbReference type="InterPro" id="IPR016169">
    <property type="entry name" value="FAD-bd_PCMH_sub2"/>
</dbReference>
<dbReference type="Gene3D" id="3.40.50.1820">
    <property type="entry name" value="alpha/beta hydrolase"/>
    <property type="match status" value="1"/>
</dbReference>
<dbReference type="InterPro" id="IPR016164">
    <property type="entry name" value="FAD-linked_Oxase-like_C"/>
</dbReference>
<accession>A0A1V9Z641</accession>
<evidence type="ECO:0000313" key="6">
    <source>
        <dbReference type="EMBL" id="OQR93402.1"/>
    </source>
</evidence>
<evidence type="ECO:0000256" key="3">
    <source>
        <dbReference type="ARBA" id="ARBA00022827"/>
    </source>
</evidence>
<dbReference type="FunFam" id="3.30.465.10:FF:000001">
    <property type="entry name" value="D-2-hydroxyglutarate dehydrogenase, mitochondrial"/>
    <property type="match status" value="1"/>
</dbReference>
<evidence type="ECO:0000256" key="4">
    <source>
        <dbReference type="ARBA" id="ARBA00023002"/>
    </source>
</evidence>
<dbReference type="GO" id="GO:0016491">
    <property type="term" value="F:oxidoreductase activity"/>
    <property type="evidence" value="ECO:0007669"/>
    <property type="project" value="UniProtKB-KW"/>
</dbReference>
<reference evidence="6 7" key="1">
    <citation type="journal article" date="2014" name="Genome Biol. Evol.">
        <title>The secreted proteins of Achlya hypogyna and Thraustotheca clavata identify the ancestral oomycete secretome and reveal gene acquisitions by horizontal gene transfer.</title>
        <authorList>
            <person name="Misner I."/>
            <person name="Blouin N."/>
            <person name="Leonard G."/>
            <person name="Richards T.A."/>
            <person name="Lane C.E."/>
        </authorList>
    </citation>
    <scope>NUCLEOTIDE SEQUENCE [LARGE SCALE GENOMIC DNA]</scope>
    <source>
        <strain evidence="6 7">ATCC 34112</strain>
    </source>
</reference>
<gene>
    <name evidence="6" type="ORF">THRCLA_08452</name>
</gene>
<dbReference type="EMBL" id="JNBS01002256">
    <property type="protein sequence ID" value="OQR93402.1"/>
    <property type="molecule type" value="Genomic_DNA"/>
</dbReference>
<dbReference type="PROSITE" id="PS51387">
    <property type="entry name" value="FAD_PCMH"/>
    <property type="match status" value="1"/>
</dbReference>
<evidence type="ECO:0000256" key="1">
    <source>
        <dbReference type="ARBA" id="ARBA00001974"/>
    </source>
</evidence>
<evidence type="ECO:0000313" key="7">
    <source>
        <dbReference type="Proteomes" id="UP000243217"/>
    </source>
</evidence>
<protein>
    <submittedName>
        <fullName evidence="6">D-2-hydroxyglutarate dehydrogenase, mitochondrial</fullName>
    </submittedName>
</protein>
<dbReference type="Pfam" id="PF00561">
    <property type="entry name" value="Abhydrolase_1"/>
    <property type="match status" value="1"/>
</dbReference>
<dbReference type="Pfam" id="PF08386">
    <property type="entry name" value="Abhydrolase_4"/>
    <property type="match status" value="1"/>
</dbReference>
<dbReference type="FunFam" id="3.30.70.2740:FF:000002">
    <property type="entry name" value="D-2-hydroxyglutarate dehydrogenase mitochondrial"/>
    <property type="match status" value="1"/>
</dbReference>
<dbReference type="Gene3D" id="3.30.70.2190">
    <property type="match status" value="1"/>
</dbReference>
<dbReference type="InterPro" id="IPR029058">
    <property type="entry name" value="AB_hydrolase_fold"/>
</dbReference>
<sequence>FDKVSGIIVCQAGCILENLDAYAAKHGYMMPLDLGAKGTCQIGGNASTNAGGLRLLRYGSLHGSILGVEAVLADGTVFIVDCLSTMRKDNTGYDLKQLFIGSEGTLGVITKLSVLTPPRSSAVNVALLGCESFDAVKDAFVEARKNLGEILSAVEFMDRASLDMVMSQQPALQDPLSSNCPFYVLLETSGSNESHDMEKLEAYLGNVMEAGTVVDGTVAQDAAQAKKLFGIREDITMSLSSRGYVYKYDLSIPIDEYYSIVEDTRKRLAKHDAEVVAFGHLGDCNIHLNISTLAYNDAVQKDLEPFLFEWTAERRGSISAEHVSVASAIAQLLVAYFQFLPAGIPDWPLIALQQHAYIRSSAVNQKEQGVNTNNGPFNWQPCPNHLNDLRFQCGNLIVPLDHLDKNNNATISIAVQKYTTNATKSLGTILLNPGGPGGAGTSFAVPELNLITGGQYDVLGFDPRGIGKSRLLQCSKNEFTAAQESAIAEQLEVPFTLTGVTDDTVEMFASNFELYVKRCELYDKDYLKYLSTAYVARDMDLIREALGEELTHYYGISYGTFLGATYANMFPNRVGRFVIDSVLDPEVYTGPTPELFLRSVSDVDAVFTAFADQCEAAGPGSCPLADASAKRPYLMDRLQSFLTKVAKDPLIVPGGDDITQVTETNIRQKILQYMYSLEVGWPKLAATFHAMMTNNYSLPLTNDSCAAFVVPNDVGMASTAYISNDGLPAAQLNWTSAIQKGTTLIPLAGVAGWTSLISSKSWSVRPVERYSGPWGKNYTNKVLILNNQYDPATPWSSAANLHKLMGTNNSVFVTREGYGHGSAFSQPSSCIHNLLTSFYTNGSYPTARNCSIDKTPFEVAPALSEAAKAMQMLAAVRHPKQLF</sequence>
<dbReference type="Gene3D" id="3.30.70.2740">
    <property type="match status" value="1"/>
</dbReference>
<dbReference type="Pfam" id="PF01565">
    <property type="entry name" value="FAD_binding_4"/>
    <property type="match status" value="1"/>
</dbReference>
<dbReference type="Gene3D" id="3.30.465.10">
    <property type="match status" value="1"/>
</dbReference>
<proteinExistence type="predicted"/>
<dbReference type="OrthoDB" id="425534at2759"/>
<dbReference type="PANTHER" id="PTHR43716">
    <property type="entry name" value="D-2-HYDROXYGLUTARATE DEHYDROGENASE, MITOCHONDRIAL"/>
    <property type="match status" value="1"/>
</dbReference>
<feature type="non-terminal residue" evidence="6">
    <location>
        <position position="1"/>
    </location>
</feature>
<comment type="caution">
    <text evidence="6">The sequence shown here is derived from an EMBL/GenBank/DDBJ whole genome shotgun (WGS) entry which is preliminary data.</text>
</comment>
<dbReference type="InterPro" id="IPR051264">
    <property type="entry name" value="FAD-oxidored/transferase_4"/>
</dbReference>
<keyword evidence="2" id="KW-0285">Flavoprotein</keyword>
<dbReference type="InterPro" id="IPR036318">
    <property type="entry name" value="FAD-bd_PCMH-like_sf"/>
</dbReference>
<evidence type="ECO:0000259" key="5">
    <source>
        <dbReference type="PROSITE" id="PS51387"/>
    </source>
</evidence>
<dbReference type="InterPro" id="IPR000073">
    <property type="entry name" value="AB_hydrolase_1"/>
</dbReference>
<dbReference type="InterPro" id="IPR013595">
    <property type="entry name" value="Pept_S33_TAP-like_C"/>
</dbReference>
<keyword evidence="7" id="KW-1185">Reference proteome</keyword>
<comment type="cofactor">
    <cofactor evidence="1">
        <name>FAD</name>
        <dbReference type="ChEBI" id="CHEBI:57692"/>
    </cofactor>
</comment>
<dbReference type="InterPro" id="IPR004113">
    <property type="entry name" value="FAD-bd_oxidored_4_C"/>
</dbReference>
<dbReference type="FunFam" id="3.30.70.2190:FF:000001">
    <property type="entry name" value="D-2-hydroxyglutarate dehydrogenase mitochondrial"/>
    <property type="match status" value="1"/>
</dbReference>
<dbReference type="STRING" id="74557.A0A1V9Z641"/>
<dbReference type="Pfam" id="PF02913">
    <property type="entry name" value="FAD-oxidase_C"/>
    <property type="match status" value="1"/>
</dbReference>